<sequence>MNGVGKTFEEVADWVPSDLLMLGVPRSDAPANAERRRRAASIIAEYEPWAHEYDEPPMLRLLIKHRGDMLAAADDPALVEHLRAHLRLDGFLVQAWQDLERNSPHPRGLQIGPYAVLGARLTEAVNEVRVRAGLGRLSCEQVAIRWLRDTIREATEARHCPRGRHLADEDDEPPTAARQLSVSRV</sequence>
<organism evidence="2 3">
    <name type="scientific">Luteipulveratus mongoliensis</name>
    <dbReference type="NCBI Taxonomy" id="571913"/>
    <lineage>
        <taxon>Bacteria</taxon>
        <taxon>Bacillati</taxon>
        <taxon>Actinomycetota</taxon>
        <taxon>Actinomycetes</taxon>
        <taxon>Micrococcales</taxon>
        <taxon>Dermacoccaceae</taxon>
        <taxon>Luteipulveratus</taxon>
    </lineage>
</organism>
<evidence type="ECO:0000256" key="1">
    <source>
        <dbReference type="SAM" id="MobiDB-lite"/>
    </source>
</evidence>
<accession>A0A0K1JDH7</accession>
<reference evidence="2 3" key="1">
    <citation type="submission" date="2015-03" db="EMBL/GenBank/DDBJ databases">
        <title>Luteipulveratus halotolerans sp. nov., a novel actinobacterium (Dermacoccaceae) from Sarawak, Malaysia.</title>
        <authorList>
            <person name="Juboi H."/>
            <person name="Basik A."/>
            <person name="Shamsul S.S."/>
            <person name="Arnold P."/>
            <person name="Schmitt E.K."/>
            <person name="Sanglier J.-J."/>
            <person name="Yeo T."/>
        </authorList>
    </citation>
    <scope>NUCLEOTIDE SEQUENCE [LARGE SCALE GENOMIC DNA]</scope>
    <source>
        <strain evidence="2 3">MN07-A0370</strain>
    </source>
</reference>
<dbReference type="Proteomes" id="UP000066480">
    <property type="component" value="Chromosome"/>
</dbReference>
<dbReference type="EMBL" id="CP011112">
    <property type="protein sequence ID" value="AKU14757.1"/>
    <property type="molecule type" value="Genomic_DNA"/>
</dbReference>
<dbReference type="STRING" id="571913.VV02_00815"/>
<gene>
    <name evidence="2" type="ORF">VV02_00815</name>
</gene>
<name>A0A0K1JDH7_9MICO</name>
<evidence type="ECO:0000313" key="2">
    <source>
        <dbReference type="EMBL" id="AKU14757.1"/>
    </source>
</evidence>
<feature type="region of interest" description="Disordered" evidence="1">
    <location>
        <begin position="160"/>
        <end position="185"/>
    </location>
</feature>
<evidence type="ECO:0000313" key="3">
    <source>
        <dbReference type="Proteomes" id="UP000066480"/>
    </source>
</evidence>
<proteinExistence type="predicted"/>
<protein>
    <submittedName>
        <fullName evidence="2">Uncharacterized protein</fullName>
    </submittedName>
</protein>
<keyword evidence="3" id="KW-1185">Reference proteome</keyword>
<dbReference type="KEGG" id="lmoi:VV02_00815"/>
<dbReference type="AlphaFoldDB" id="A0A0K1JDH7"/>